<keyword evidence="1" id="KW-0539">Nucleus</keyword>
<dbReference type="PANTHER" id="PTHR46910:SF23">
    <property type="entry name" value="THIAMINE REPRESSIBLE GENES REGULATORY PROTEIN THI1"/>
    <property type="match status" value="1"/>
</dbReference>
<dbReference type="Pfam" id="PF04082">
    <property type="entry name" value="Fungal_trans"/>
    <property type="match status" value="1"/>
</dbReference>
<dbReference type="GO" id="GO:0003700">
    <property type="term" value="F:DNA-binding transcription factor activity"/>
    <property type="evidence" value="ECO:0007669"/>
    <property type="project" value="InterPro"/>
</dbReference>
<feature type="domain" description="Xylanolytic transcriptional activator regulatory" evidence="3">
    <location>
        <begin position="307"/>
        <end position="380"/>
    </location>
</feature>
<dbReference type="Proteomes" id="UP001140502">
    <property type="component" value="Unassembled WGS sequence"/>
</dbReference>
<dbReference type="GO" id="GO:0006351">
    <property type="term" value="P:DNA-templated transcription"/>
    <property type="evidence" value="ECO:0007669"/>
    <property type="project" value="InterPro"/>
</dbReference>
<evidence type="ECO:0000256" key="2">
    <source>
        <dbReference type="SAM" id="MobiDB-lite"/>
    </source>
</evidence>
<dbReference type="OrthoDB" id="3266505at2759"/>
<keyword evidence="5" id="KW-1185">Reference proteome</keyword>
<dbReference type="GO" id="GO:0003677">
    <property type="term" value="F:DNA binding"/>
    <property type="evidence" value="ECO:0007669"/>
    <property type="project" value="InterPro"/>
</dbReference>
<reference evidence="4" key="1">
    <citation type="submission" date="2022-10" db="EMBL/GenBank/DDBJ databases">
        <title>Tapping the CABI collections for fungal endophytes: first genome assemblies for Collariella, Neodidymelliopsis, Ascochyta clinopodiicola, Didymella pomorum, Didymosphaeria variabile, Neocosmospora piperis and Neocucurbitaria cava.</title>
        <authorList>
            <person name="Hill R."/>
        </authorList>
    </citation>
    <scope>NUCLEOTIDE SEQUENCE</scope>
    <source>
        <strain evidence="4">IMI 366586</strain>
    </source>
</reference>
<evidence type="ECO:0000256" key="1">
    <source>
        <dbReference type="ARBA" id="ARBA00023242"/>
    </source>
</evidence>
<name>A0A9W8WIE1_9HYPO</name>
<proteinExistence type="predicted"/>
<protein>
    <recommendedName>
        <fullName evidence="3">Xylanolytic transcriptional activator regulatory domain-containing protein</fullName>
    </recommendedName>
</protein>
<dbReference type="SMART" id="SM00906">
    <property type="entry name" value="Fungal_trans"/>
    <property type="match status" value="1"/>
</dbReference>
<dbReference type="PANTHER" id="PTHR46910">
    <property type="entry name" value="TRANSCRIPTION FACTOR PDR1"/>
    <property type="match status" value="1"/>
</dbReference>
<organism evidence="4 5">
    <name type="scientific">Fusarium piperis</name>
    <dbReference type="NCBI Taxonomy" id="1435070"/>
    <lineage>
        <taxon>Eukaryota</taxon>
        <taxon>Fungi</taxon>
        <taxon>Dikarya</taxon>
        <taxon>Ascomycota</taxon>
        <taxon>Pezizomycotina</taxon>
        <taxon>Sordariomycetes</taxon>
        <taxon>Hypocreomycetidae</taxon>
        <taxon>Hypocreales</taxon>
        <taxon>Nectriaceae</taxon>
        <taxon>Fusarium</taxon>
        <taxon>Fusarium solani species complex</taxon>
    </lineage>
</organism>
<dbReference type="CDD" id="cd12148">
    <property type="entry name" value="fungal_TF_MHR"/>
    <property type="match status" value="1"/>
</dbReference>
<dbReference type="EMBL" id="JAPEUR010000038">
    <property type="protein sequence ID" value="KAJ4326709.1"/>
    <property type="molecule type" value="Genomic_DNA"/>
</dbReference>
<feature type="region of interest" description="Disordered" evidence="2">
    <location>
        <begin position="624"/>
        <end position="645"/>
    </location>
</feature>
<dbReference type="InterPro" id="IPR007219">
    <property type="entry name" value="XnlR_reg_dom"/>
</dbReference>
<sequence>MASPAPQSSARHRKRPIVPDDQRKRVRKAPCQRCQSAQSTCRFAERRSVDPQSRPTERESILEAILRARNIHVPTDLDELRCYSERLQLEAPDADTSKNRDNIVIDNVPAPQTYVHDETKTYFDGGSSAWAFFDSVRETFSNSPGTAKDRQTAYRHFIIDPPNLLSGHLRASLMATLPPRPVLDFLATTFFRYSQSNAFFLHPAIFSRKTDAFLSGTAEFDPQGNNTTRRPLEFICILFTILAIGSQLRHARHLGHLGAPAKAQPWRFYRLSRRLLSDVVSTCSMTSIQACALQGTFLLSTSAHDIAYNVFGLAVRMAVGMGMHRAVGAGDLHPQVRELRSRLWWSVYTHERLLTFQLGRPLMLDDEEIDAPFPEDLPELRVPQYTGSVQGQIALIKLYRIMGRIVKFLYARRTPSSGGQVIDIKTFGLLKSSLHEWRSQLPEALQLSPTSTRGVIHLHLTYEHAVMLLSRIPLSHAAASKDDEQSQADQHNIKIKIKFLQDATRDCVSAALMTIKLLKRLKERRLLCQYSCQDPLYCSSALHVLLLGAKLEPPTESTKLTIAEGIFILRELANGSEAAASSLGGILSGFKPSFQSASDSTPDDASPTDVARVQGHQAWQQWVSVSDETDERPPEPSNGRALQSTDIMDNPRVVYPGVGDPSPAYAWASQQANDATASETPAPVAQAAQSADAEGQVVSPDYDQFGPQGFLNSWMVGGQPFWLSDLNNSFDVLEHDLTQTPMGDELNIWEMMPTVVGRN</sequence>
<evidence type="ECO:0000259" key="3">
    <source>
        <dbReference type="SMART" id="SM00906"/>
    </source>
</evidence>
<evidence type="ECO:0000313" key="5">
    <source>
        <dbReference type="Proteomes" id="UP001140502"/>
    </source>
</evidence>
<dbReference type="AlphaFoldDB" id="A0A9W8WIE1"/>
<dbReference type="GO" id="GO:0008270">
    <property type="term" value="F:zinc ion binding"/>
    <property type="evidence" value="ECO:0007669"/>
    <property type="project" value="InterPro"/>
</dbReference>
<feature type="region of interest" description="Disordered" evidence="2">
    <location>
        <begin position="1"/>
        <end position="31"/>
    </location>
</feature>
<dbReference type="InterPro" id="IPR050987">
    <property type="entry name" value="AtrR-like"/>
</dbReference>
<accession>A0A9W8WIE1</accession>
<comment type="caution">
    <text evidence="4">The sequence shown here is derived from an EMBL/GenBank/DDBJ whole genome shotgun (WGS) entry which is preliminary data.</text>
</comment>
<gene>
    <name evidence="4" type="ORF">N0V84_002935</name>
</gene>
<evidence type="ECO:0000313" key="4">
    <source>
        <dbReference type="EMBL" id="KAJ4326709.1"/>
    </source>
</evidence>